<dbReference type="PANTHER" id="PTHR43420">
    <property type="entry name" value="ACETYLTRANSFERASE"/>
    <property type="match status" value="1"/>
</dbReference>
<dbReference type="InterPro" id="IPR050680">
    <property type="entry name" value="YpeA/RimI_acetyltransf"/>
</dbReference>
<sequence length="70" mass="7702">VNPACRGQGIGSRLMQAFEAAAARQQYDRVALIVSSDNPRARKLYMSKGYVSDGQIDIAGADYDHMVKRL</sequence>
<keyword evidence="1" id="KW-0808">Transferase</keyword>
<feature type="non-terminal residue" evidence="4">
    <location>
        <position position="1"/>
    </location>
</feature>
<dbReference type="EMBL" id="JAHZIK010000664">
    <property type="protein sequence ID" value="MBW7456786.1"/>
    <property type="molecule type" value="Genomic_DNA"/>
</dbReference>
<evidence type="ECO:0000313" key="4">
    <source>
        <dbReference type="EMBL" id="MBW7456786.1"/>
    </source>
</evidence>
<dbReference type="InterPro" id="IPR016181">
    <property type="entry name" value="Acyl_CoA_acyltransferase"/>
</dbReference>
<reference evidence="4 5" key="1">
    <citation type="submission" date="2021-07" db="EMBL/GenBank/DDBJ databases">
        <title>Paenibacillus radiodurans sp. nov., isolated from the southeastern edge of Tengger Desert.</title>
        <authorList>
            <person name="Zhang G."/>
        </authorList>
    </citation>
    <scope>NUCLEOTIDE SEQUENCE [LARGE SCALE GENOMIC DNA]</scope>
    <source>
        <strain evidence="4 5">CCM 7311</strain>
    </source>
</reference>
<dbReference type="PROSITE" id="PS51186">
    <property type="entry name" value="GNAT"/>
    <property type="match status" value="1"/>
</dbReference>
<comment type="caution">
    <text evidence="4">The sequence shown here is derived from an EMBL/GenBank/DDBJ whole genome shotgun (WGS) entry which is preliminary data.</text>
</comment>
<dbReference type="InterPro" id="IPR000182">
    <property type="entry name" value="GNAT_dom"/>
</dbReference>
<organism evidence="4 5">
    <name type="scientific">Paenibacillus sepulcri</name>
    <dbReference type="NCBI Taxonomy" id="359917"/>
    <lineage>
        <taxon>Bacteria</taxon>
        <taxon>Bacillati</taxon>
        <taxon>Bacillota</taxon>
        <taxon>Bacilli</taxon>
        <taxon>Bacillales</taxon>
        <taxon>Paenibacillaceae</taxon>
        <taxon>Paenibacillus</taxon>
    </lineage>
</organism>
<protein>
    <submittedName>
        <fullName evidence="4">GNAT family N-acetyltransferase</fullName>
    </submittedName>
</protein>
<evidence type="ECO:0000313" key="5">
    <source>
        <dbReference type="Proteomes" id="UP001519887"/>
    </source>
</evidence>
<keyword evidence="2" id="KW-0012">Acyltransferase</keyword>
<dbReference type="Gene3D" id="3.40.630.30">
    <property type="match status" value="1"/>
</dbReference>
<dbReference type="Proteomes" id="UP001519887">
    <property type="component" value="Unassembled WGS sequence"/>
</dbReference>
<dbReference type="Pfam" id="PF00583">
    <property type="entry name" value="Acetyltransf_1"/>
    <property type="match status" value="1"/>
</dbReference>
<accession>A0ABS7C7F1</accession>
<keyword evidence="5" id="KW-1185">Reference proteome</keyword>
<evidence type="ECO:0000256" key="1">
    <source>
        <dbReference type="ARBA" id="ARBA00022679"/>
    </source>
</evidence>
<evidence type="ECO:0000256" key="2">
    <source>
        <dbReference type="ARBA" id="ARBA00023315"/>
    </source>
</evidence>
<feature type="domain" description="N-acetyltransferase" evidence="3">
    <location>
        <begin position="1"/>
        <end position="70"/>
    </location>
</feature>
<proteinExistence type="predicted"/>
<name>A0ABS7C7F1_9BACL</name>
<gene>
    <name evidence="4" type="ORF">K0U00_22360</name>
</gene>
<dbReference type="CDD" id="cd04301">
    <property type="entry name" value="NAT_SF"/>
    <property type="match status" value="1"/>
</dbReference>
<evidence type="ECO:0000259" key="3">
    <source>
        <dbReference type="PROSITE" id="PS51186"/>
    </source>
</evidence>
<dbReference type="SUPFAM" id="SSF55729">
    <property type="entry name" value="Acyl-CoA N-acyltransferases (Nat)"/>
    <property type="match status" value="1"/>
</dbReference>